<gene>
    <name evidence="3" type="ORF">EV678_0349</name>
</gene>
<proteinExistence type="predicted"/>
<name>A0ABY0IPR7_9RHOO</name>
<organism evidence="3 4">
    <name type="scientific">Azospira oryzae</name>
    <dbReference type="NCBI Taxonomy" id="146939"/>
    <lineage>
        <taxon>Bacteria</taxon>
        <taxon>Pseudomonadati</taxon>
        <taxon>Pseudomonadota</taxon>
        <taxon>Betaproteobacteria</taxon>
        <taxon>Rhodocyclales</taxon>
        <taxon>Rhodocyclaceae</taxon>
        <taxon>Azospira</taxon>
    </lineage>
</organism>
<accession>A0ABY0IPR7</accession>
<feature type="chain" id="PRO_5046170662" description="Lipoprotein" evidence="2">
    <location>
        <begin position="24"/>
        <end position="291"/>
    </location>
</feature>
<evidence type="ECO:0008006" key="5">
    <source>
        <dbReference type="Google" id="ProtNLM"/>
    </source>
</evidence>
<keyword evidence="2" id="KW-0732">Signal</keyword>
<protein>
    <recommendedName>
        <fullName evidence="5">Lipoprotein</fullName>
    </recommendedName>
</protein>
<evidence type="ECO:0000256" key="2">
    <source>
        <dbReference type="SAM" id="SignalP"/>
    </source>
</evidence>
<feature type="region of interest" description="Disordered" evidence="1">
    <location>
        <begin position="265"/>
        <end position="291"/>
    </location>
</feature>
<evidence type="ECO:0000313" key="3">
    <source>
        <dbReference type="EMBL" id="RZT89559.1"/>
    </source>
</evidence>
<sequence>MNRFSLTASCIAFAVTFSQPAAAGLFGPASQPLQGDALLEKLHSAPVVFKVQGNLLHIRSKGAEVGGFLLGLVAGSAMASGTTNPGASAQQMQANMQIATTFSQNVNSAVISAAEAQAAKPRAQVAKEGPVLAVSQELLASLSQVPQLNIATAGAERSASAADLQLTVSQPQWQLDYSMLSSDYTLRYNVSVQLYQKESDTIYFKESCQGEYGEKMPQEEWERDEFGALQNASREIAKRCAAELQGKLGLATGAVAMAEEPTDTVPAVVSSAPSEAGAPAVAGEPAADTGQ</sequence>
<dbReference type="EMBL" id="SHKM01000001">
    <property type="protein sequence ID" value="RZT89559.1"/>
    <property type="molecule type" value="Genomic_DNA"/>
</dbReference>
<dbReference type="RefSeq" id="WP_130458288.1">
    <property type="nucleotide sequence ID" value="NZ_SHKM01000001.1"/>
</dbReference>
<comment type="caution">
    <text evidence="3">The sequence shown here is derived from an EMBL/GenBank/DDBJ whole genome shotgun (WGS) entry which is preliminary data.</text>
</comment>
<reference evidence="3 4" key="1">
    <citation type="submission" date="2019-02" db="EMBL/GenBank/DDBJ databases">
        <title>Genomic Encyclopedia of Type Strains, Phase IV (KMG-IV): sequencing the most valuable type-strain genomes for metagenomic binning, comparative biology and taxonomic classification.</title>
        <authorList>
            <person name="Goeker M."/>
        </authorList>
    </citation>
    <scope>NUCLEOTIDE SEQUENCE [LARGE SCALE GENOMIC DNA]</scope>
    <source>
        <strain evidence="3 4">DSM 21223</strain>
    </source>
</reference>
<evidence type="ECO:0000256" key="1">
    <source>
        <dbReference type="SAM" id="MobiDB-lite"/>
    </source>
</evidence>
<feature type="signal peptide" evidence="2">
    <location>
        <begin position="1"/>
        <end position="23"/>
    </location>
</feature>
<keyword evidence="4" id="KW-1185">Reference proteome</keyword>
<dbReference type="Proteomes" id="UP000292136">
    <property type="component" value="Unassembled WGS sequence"/>
</dbReference>
<evidence type="ECO:0000313" key="4">
    <source>
        <dbReference type="Proteomes" id="UP000292136"/>
    </source>
</evidence>